<reference evidence="1 2" key="1">
    <citation type="journal article" date="2010" name="Science">
        <title>Genomic comparison of the ants Camponotus floridanus and Harpegnathos saltator.</title>
        <authorList>
            <person name="Bonasio R."/>
            <person name="Zhang G."/>
            <person name="Ye C."/>
            <person name="Mutti N.S."/>
            <person name="Fang X."/>
            <person name="Qin N."/>
            <person name="Donahue G."/>
            <person name="Yang P."/>
            <person name="Li Q."/>
            <person name="Li C."/>
            <person name="Zhang P."/>
            <person name="Huang Z."/>
            <person name="Berger S.L."/>
            <person name="Reinberg D."/>
            <person name="Wang J."/>
            <person name="Liebig J."/>
        </authorList>
    </citation>
    <scope>NUCLEOTIDE SEQUENCE [LARGE SCALE GENOMIC DNA]</scope>
    <source>
        <strain evidence="2">C129</strain>
    </source>
</reference>
<keyword evidence="2" id="KW-1185">Reference proteome</keyword>
<evidence type="ECO:0000313" key="1">
    <source>
        <dbReference type="EMBL" id="EFN61776.1"/>
    </source>
</evidence>
<dbReference type="PANTHER" id="PTHR46060:SF1">
    <property type="entry name" value="MARINER MOS1 TRANSPOSASE-LIKE PROTEIN"/>
    <property type="match status" value="1"/>
</dbReference>
<keyword evidence="1" id="KW-0489">Methyltransferase</keyword>
<sequence>VNFQHDNARPHVVCVVKKYLETLKWDVLPYPPYSPDIAPSDYYLFRSMEHGLVKQRFQS</sequence>
<gene>
    <name evidence="1" type="ORF">EAG_06647</name>
</gene>
<dbReference type="PANTHER" id="PTHR46060">
    <property type="entry name" value="MARINER MOS1 TRANSPOSASE-LIKE PROTEIN"/>
    <property type="match status" value="1"/>
</dbReference>
<dbReference type="EMBL" id="GL443646">
    <property type="protein sequence ID" value="EFN61776.1"/>
    <property type="molecule type" value="Genomic_DNA"/>
</dbReference>
<keyword evidence="1" id="KW-0808">Transferase</keyword>
<feature type="non-terminal residue" evidence="1">
    <location>
        <position position="1"/>
    </location>
</feature>
<accession>E2AXR3</accession>
<name>E2AXR3_CAMFO</name>
<proteinExistence type="predicted"/>
<evidence type="ECO:0000313" key="2">
    <source>
        <dbReference type="Proteomes" id="UP000000311"/>
    </source>
</evidence>
<organism evidence="2">
    <name type="scientific">Camponotus floridanus</name>
    <name type="common">Florida carpenter ant</name>
    <dbReference type="NCBI Taxonomy" id="104421"/>
    <lineage>
        <taxon>Eukaryota</taxon>
        <taxon>Metazoa</taxon>
        <taxon>Ecdysozoa</taxon>
        <taxon>Arthropoda</taxon>
        <taxon>Hexapoda</taxon>
        <taxon>Insecta</taxon>
        <taxon>Pterygota</taxon>
        <taxon>Neoptera</taxon>
        <taxon>Endopterygota</taxon>
        <taxon>Hymenoptera</taxon>
        <taxon>Apocrita</taxon>
        <taxon>Aculeata</taxon>
        <taxon>Formicoidea</taxon>
        <taxon>Formicidae</taxon>
        <taxon>Formicinae</taxon>
        <taxon>Camponotus</taxon>
    </lineage>
</organism>
<dbReference type="GO" id="GO:0032259">
    <property type="term" value="P:methylation"/>
    <property type="evidence" value="ECO:0007669"/>
    <property type="project" value="UniProtKB-KW"/>
</dbReference>
<dbReference type="AlphaFoldDB" id="E2AXR3"/>
<dbReference type="InterPro" id="IPR036397">
    <property type="entry name" value="RNaseH_sf"/>
</dbReference>
<dbReference type="InterPro" id="IPR052709">
    <property type="entry name" value="Transposase-MT_Hybrid"/>
</dbReference>
<dbReference type="Proteomes" id="UP000000311">
    <property type="component" value="Unassembled WGS sequence"/>
</dbReference>
<protein>
    <submittedName>
        <fullName evidence="1">Histone-lysine N-methyltransferase SETMAR</fullName>
    </submittedName>
</protein>
<dbReference type="GO" id="GO:0003676">
    <property type="term" value="F:nucleic acid binding"/>
    <property type="evidence" value="ECO:0007669"/>
    <property type="project" value="InterPro"/>
</dbReference>
<dbReference type="Gene3D" id="3.30.420.10">
    <property type="entry name" value="Ribonuclease H-like superfamily/Ribonuclease H"/>
    <property type="match status" value="1"/>
</dbReference>
<dbReference type="InParanoid" id="E2AXR3"/>
<feature type="non-terminal residue" evidence="1">
    <location>
        <position position="59"/>
    </location>
</feature>
<dbReference type="GO" id="GO:0008168">
    <property type="term" value="F:methyltransferase activity"/>
    <property type="evidence" value="ECO:0007669"/>
    <property type="project" value="UniProtKB-KW"/>
</dbReference>
<dbReference type="OMA" id="APCHRTF"/>